<proteinExistence type="predicted"/>
<dbReference type="NCBIfam" id="TIGR01551">
    <property type="entry name" value="major_capsid_P2"/>
    <property type="match status" value="1"/>
</dbReference>
<dbReference type="Pfam" id="PF05125">
    <property type="entry name" value="Phage_cap_P2"/>
    <property type="match status" value="1"/>
</dbReference>
<dbReference type="Proteomes" id="UP000245056">
    <property type="component" value="Unassembled WGS sequence"/>
</dbReference>
<reference evidence="2 3" key="1">
    <citation type="submission" date="2018-05" db="EMBL/GenBank/DDBJ databases">
        <title>Genome sequences of two Antarctic strains of Pseudomonas prosekii: insights into adaptation to extreme conditions.</title>
        <authorList>
            <person name="Snopkova K."/>
            <person name="Dufkova K."/>
            <person name="Cejkova D."/>
            <person name="Sedlacek I."/>
            <person name="Smajs D."/>
        </authorList>
    </citation>
    <scope>NUCLEOTIDE SEQUENCE [LARGE SCALE GENOMIC DNA]</scope>
    <source>
        <strain evidence="2 3">P2673</strain>
    </source>
</reference>
<dbReference type="InterPro" id="IPR006441">
    <property type="entry name" value="Phage_P2_GpN"/>
</dbReference>
<organism evidence="2 3">
    <name type="scientific">Pseudomonas prosekii</name>
    <dbReference type="NCBI Taxonomy" id="1148509"/>
    <lineage>
        <taxon>Bacteria</taxon>
        <taxon>Pseudomonadati</taxon>
        <taxon>Pseudomonadota</taxon>
        <taxon>Gammaproteobacteria</taxon>
        <taxon>Pseudomonadales</taxon>
        <taxon>Pseudomonadaceae</taxon>
        <taxon>Pseudomonas</taxon>
    </lineage>
</organism>
<protein>
    <submittedName>
        <fullName evidence="2">Phage major capsid protein, P2 family</fullName>
    </submittedName>
</protein>
<name>A0A2U2DBI3_9PSED</name>
<dbReference type="OrthoDB" id="5464529at2"/>
<evidence type="ECO:0000313" key="2">
    <source>
        <dbReference type="EMBL" id="PWE46667.1"/>
    </source>
</evidence>
<accession>A0A2U2DBI3</accession>
<evidence type="ECO:0000256" key="1">
    <source>
        <dbReference type="SAM" id="MobiDB-lite"/>
    </source>
</evidence>
<sequence>MRNNTRNLFNAYLGQLTKLHGVPDVTTKFAAAPSVTQTLETRMQESSQFLSAINIYGVTEQMGEKIGLGIGGPNAGTTDTTEKDRETSDITTLDDRGYFCSQTNFDTHLRYSKLDAWAKFPDFQARIRDAILKRQALDRILIGWSGTSRAATSNPTTNPLRQDVNIGWLQKMRTENAARVMKEIGEGTGKIAIGTGKDFTNLDALVFSMVEEFIAPWYQEDPDLVVICGRQLLADKYFPIINKDNAPSEMLAADIVTSQKRLGNLPAVRVPYFPARGLLVTKLENLSIYWQEGSRRRTVLDNAKRDRIENYESVNDAYVIEDLECAALAENIEVAS</sequence>
<dbReference type="RefSeq" id="WP_109520483.1">
    <property type="nucleotide sequence ID" value="NZ_QFAW01000007.1"/>
</dbReference>
<dbReference type="EMBL" id="QFAW01000007">
    <property type="protein sequence ID" value="PWE46667.1"/>
    <property type="molecule type" value="Genomic_DNA"/>
</dbReference>
<evidence type="ECO:0000313" key="3">
    <source>
        <dbReference type="Proteomes" id="UP000245056"/>
    </source>
</evidence>
<gene>
    <name evidence="2" type="ORF">C9I49_06940</name>
</gene>
<comment type="caution">
    <text evidence="2">The sequence shown here is derived from an EMBL/GenBank/DDBJ whole genome shotgun (WGS) entry which is preliminary data.</text>
</comment>
<dbReference type="AlphaFoldDB" id="A0A2U2DBI3"/>
<feature type="region of interest" description="Disordered" evidence="1">
    <location>
        <begin position="67"/>
        <end position="88"/>
    </location>
</feature>